<dbReference type="SUPFAM" id="SSF55481">
    <property type="entry name" value="N-terminal domain of eukaryotic peptide chain release factor subunit 1, ERF1"/>
    <property type="match status" value="1"/>
</dbReference>
<dbReference type="Gene3D" id="3.30.1330.30">
    <property type="match status" value="1"/>
</dbReference>
<dbReference type="Pfam" id="PF03463">
    <property type="entry name" value="eRF1_1"/>
    <property type="match status" value="1"/>
</dbReference>
<dbReference type="OrthoDB" id="1011at2157"/>
<reference evidence="11 12" key="2">
    <citation type="journal article" date="2011" name="Stand. Genomic Sci.">
        <title>Complete genome sequence of Desulfurococcus mucosus type strain (O7/1).</title>
        <authorList>
            <person name="Wirth R."/>
            <person name="Chertkov O."/>
            <person name="Held B."/>
            <person name="Lapidus A."/>
            <person name="Nolan M."/>
            <person name="Lucas S."/>
            <person name="Hammon N."/>
            <person name="Deshpande S."/>
            <person name="Cheng J.F."/>
            <person name="Tapia R."/>
            <person name="Han C."/>
            <person name="Goodwin L."/>
            <person name="Pitluck S."/>
            <person name="Liolios K."/>
            <person name="Ioanna P."/>
            <person name="Ivanova N."/>
            <person name="Mavromatis K."/>
            <person name="Mikhailova N."/>
            <person name="Pati A."/>
            <person name="Chen A."/>
            <person name="Palaniappan K."/>
            <person name="Land M."/>
            <person name="Hauser L."/>
            <person name="Chang Y.J."/>
            <person name="Jeffries C.D."/>
            <person name="Bilek Y."/>
            <person name="Hader T."/>
            <person name="Rohde M."/>
            <person name="Spring S."/>
            <person name="Sikorski J."/>
            <person name="Goker M."/>
            <person name="Woyke T."/>
            <person name="Bristow J."/>
            <person name="Eisen J.A."/>
            <person name="Markowitz V."/>
            <person name="Hugenholtz P."/>
            <person name="Kyrpides N.C."/>
            <person name="Klenk H.P."/>
        </authorList>
    </citation>
    <scope>NUCLEOTIDE SEQUENCE [LARGE SCALE GENOMIC DNA]</scope>
    <source>
        <strain evidence="12">ATCC 35584 / DSM 2162 / JCM 9187 / O7/1</strain>
    </source>
</reference>
<dbReference type="InterPro" id="IPR024049">
    <property type="entry name" value="eRF1_1_sf"/>
</dbReference>
<evidence type="ECO:0000256" key="3">
    <source>
        <dbReference type="ARBA" id="ARBA00005326"/>
    </source>
</evidence>
<dbReference type="InterPro" id="IPR005142">
    <property type="entry name" value="eRF1_3"/>
</dbReference>
<dbReference type="GeneID" id="10153728"/>
<comment type="similarity">
    <text evidence="3 9">Belongs to the eukaryotic release factor 1 family.</text>
</comment>
<keyword evidence="12" id="KW-1185">Reference proteome</keyword>
<dbReference type="SUPFAM" id="SSF53137">
    <property type="entry name" value="Translational machinery components"/>
    <property type="match status" value="1"/>
</dbReference>
<dbReference type="eggNOG" id="arCOG01742">
    <property type="taxonomic scope" value="Archaea"/>
</dbReference>
<dbReference type="Pfam" id="PF03465">
    <property type="entry name" value="eRF1_3"/>
    <property type="match status" value="1"/>
</dbReference>
<evidence type="ECO:0000256" key="4">
    <source>
        <dbReference type="ARBA" id="ARBA00011520"/>
    </source>
</evidence>
<dbReference type="Proteomes" id="UP000001068">
    <property type="component" value="Chromosome"/>
</dbReference>
<dbReference type="Gene3D" id="3.30.420.60">
    <property type="entry name" value="eRF1 domain 2"/>
    <property type="match status" value="1"/>
</dbReference>
<dbReference type="InterPro" id="IPR042226">
    <property type="entry name" value="eFR1_2_sf"/>
</dbReference>
<evidence type="ECO:0000256" key="2">
    <source>
        <dbReference type="ARBA" id="ARBA00004496"/>
    </source>
</evidence>
<keyword evidence="7 9" id="KW-0648">Protein biosynthesis</keyword>
<dbReference type="SMART" id="SM01194">
    <property type="entry name" value="eRF1_1"/>
    <property type="match status" value="1"/>
</dbReference>
<evidence type="ECO:0000256" key="1">
    <source>
        <dbReference type="ARBA" id="ARBA00002832"/>
    </source>
</evidence>
<dbReference type="SUPFAM" id="SSF55315">
    <property type="entry name" value="L30e-like"/>
    <property type="match status" value="1"/>
</dbReference>
<comment type="subcellular location">
    <subcellularLocation>
        <location evidence="2 9">Cytoplasm</location>
    </subcellularLocation>
</comment>
<dbReference type="FunFam" id="3.30.420.60:FF:000003">
    <property type="entry name" value="Peptide chain release factor subunit 1"/>
    <property type="match status" value="1"/>
</dbReference>
<keyword evidence="6 9" id="KW-0963">Cytoplasm</keyword>
<dbReference type="EMBL" id="CP002363">
    <property type="protein sequence ID" value="ADV65326.1"/>
    <property type="molecule type" value="Genomic_DNA"/>
</dbReference>
<dbReference type="STRING" id="765177.Desmu_1024"/>
<evidence type="ECO:0000256" key="8">
    <source>
        <dbReference type="ARBA" id="ARBA00031168"/>
    </source>
</evidence>
<evidence type="ECO:0000313" key="11">
    <source>
        <dbReference type="EMBL" id="ADV65326.1"/>
    </source>
</evidence>
<organism evidence="11 12">
    <name type="scientific">Desulfurococcus mucosus (strain ATCC 35584 / DSM 2162 / JCM 9187 / O7/1)</name>
    <dbReference type="NCBI Taxonomy" id="765177"/>
    <lineage>
        <taxon>Archaea</taxon>
        <taxon>Thermoproteota</taxon>
        <taxon>Thermoprotei</taxon>
        <taxon>Desulfurococcales</taxon>
        <taxon>Desulfurococcaceae</taxon>
        <taxon>Desulfurococcus</taxon>
    </lineage>
</organism>
<dbReference type="InterPro" id="IPR005140">
    <property type="entry name" value="eRF1_Pelota-like_N"/>
</dbReference>
<evidence type="ECO:0000256" key="6">
    <source>
        <dbReference type="ARBA" id="ARBA00022490"/>
    </source>
</evidence>
<gene>
    <name evidence="9" type="primary">prf1</name>
    <name evidence="11" type="ordered locus">Desmu_1024</name>
</gene>
<comment type="function">
    <text evidence="1 9">Directs the termination of nascent peptide synthesis (translation) in response to the termination codons UAA, UAG and UGA.</text>
</comment>
<name>E8RA00_DESM0</name>
<reference evidence="12" key="1">
    <citation type="submission" date="2010-11" db="EMBL/GenBank/DDBJ databases">
        <title>The complete genome of Desulfurococcus mucosus DSM 2162.</title>
        <authorList>
            <consortium name="US DOE Joint Genome Institute (JGI-PGF)"/>
            <person name="Lucas S."/>
            <person name="Copeland A."/>
            <person name="Lapidus A."/>
            <person name="Bruce D."/>
            <person name="Goodwin L."/>
            <person name="Pitluck S."/>
            <person name="Kyrpides N."/>
            <person name="Mavromatis K."/>
            <person name="Pagani I."/>
            <person name="Ivanova N."/>
            <person name="Ovchinnikova G."/>
            <person name="Chertkov O."/>
            <person name="Held B."/>
            <person name="Brettin T."/>
            <person name="Detter J.C."/>
            <person name="Tapia R."/>
            <person name="Han C."/>
            <person name="Land M."/>
            <person name="Hauser L."/>
            <person name="Markowitz V."/>
            <person name="Cheng J.-F."/>
            <person name="Hugenholtz P."/>
            <person name="Woyke T."/>
            <person name="Wu D."/>
            <person name="Wirth R."/>
            <person name="Bilek Y."/>
            <person name="Hader T."/>
            <person name="Klenk H.-P."/>
            <person name="Eisen J.A."/>
        </authorList>
    </citation>
    <scope>NUCLEOTIDE SEQUENCE [LARGE SCALE GENOMIC DNA]</scope>
    <source>
        <strain evidence="12">ATCC 35584 / DSM 2162 / JCM 9187 / O7/1</strain>
    </source>
</reference>
<dbReference type="NCBIfam" id="TIGR03676">
    <property type="entry name" value="aRF1_eRF1"/>
    <property type="match status" value="1"/>
</dbReference>
<feature type="domain" description="eRF1/Pelota-like N-terminal" evidence="10">
    <location>
        <begin position="1"/>
        <end position="127"/>
    </location>
</feature>
<evidence type="ECO:0000313" key="12">
    <source>
        <dbReference type="Proteomes" id="UP000001068"/>
    </source>
</evidence>
<dbReference type="PANTHER" id="PTHR10113">
    <property type="entry name" value="PEPTIDE CHAIN RELEASE FACTOR SUBUNIT 1"/>
    <property type="match status" value="1"/>
</dbReference>
<accession>E8RA00</accession>
<dbReference type="InterPro" id="IPR005141">
    <property type="entry name" value="eRF1_2"/>
</dbReference>
<dbReference type="RefSeq" id="WP_013562548.1">
    <property type="nucleotide sequence ID" value="NC_014961.1"/>
</dbReference>
<dbReference type="InterPro" id="IPR020918">
    <property type="entry name" value="Peptide_chain-rel_aRF1"/>
</dbReference>
<dbReference type="AlphaFoldDB" id="E8RA00"/>
<dbReference type="KEGG" id="dmu:Desmu_1024"/>
<evidence type="ECO:0000256" key="9">
    <source>
        <dbReference type="HAMAP-Rule" id="MF_00424"/>
    </source>
</evidence>
<protein>
    <recommendedName>
        <fullName evidence="5 9">Peptide chain release factor subunit 1</fullName>
    </recommendedName>
    <alternativeName>
        <fullName evidence="8 9">Translation termination factor aRF1</fullName>
    </alternativeName>
</protein>
<evidence type="ECO:0000256" key="7">
    <source>
        <dbReference type="ARBA" id="ARBA00022917"/>
    </source>
</evidence>
<dbReference type="InterPro" id="IPR004403">
    <property type="entry name" value="Peptide_chain-rel_eRF1/aRF1"/>
</dbReference>
<dbReference type="HOGENOM" id="CLU_035759_3_0_2"/>
<evidence type="ECO:0000256" key="5">
    <source>
        <dbReference type="ARBA" id="ARBA00019723"/>
    </source>
</evidence>
<dbReference type="HAMAP" id="MF_00424">
    <property type="entry name" value="Rel_fact_arch_1"/>
    <property type="match status" value="1"/>
</dbReference>
<dbReference type="Pfam" id="PF03464">
    <property type="entry name" value="eRF1_2"/>
    <property type="match status" value="1"/>
</dbReference>
<evidence type="ECO:0000259" key="10">
    <source>
        <dbReference type="SMART" id="SM01194"/>
    </source>
</evidence>
<sequence>MDKQRLREILKELKKWKAHATILLSLYIPPGRPISDVLNLLRQELSVADNIKLKKTRNAVERALSVAIERVSKIPKVPDKGLVLFTGENPDTGESITVMLIPPEDVPVFFYRTDKVFHTEFLEDMVSESNMVGLLIVERDAATIGLLKGNRLQVVEELEDYIPGKHQKGGQSQRRYDRIIEQMVEDFYKRVGEHVNKAFLPLLEQGKLKAILVGGPAYAKYDFMEKDYMDYRLKKIVLPEFIDVAYQGEPGLREMILKAGDALKEQEYAETLKALEEFKYHLAKDDGMIVYGDEEVRNALEMGLVETLLIGESREDVEEWLDLARKRGAKPLVLSDDIPEGEWFTKTFNGLAGILRTRITW</sequence>
<dbReference type="GO" id="GO:0016149">
    <property type="term" value="F:translation release factor activity, codon specific"/>
    <property type="evidence" value="ECO:0007669"/>
    <property type="project" value="UniProtKB-UniRule"/>
</dbReference>
<dbReference type="GO" id="GO:0005737">
    <property type="term" value="C:cytoplasm"/>
    <property type="evidence" value="ECO:0007669"/>
    <property type="project" value="UniProtKB-SubCell"/>
</dbReference>
<dbReference type="Gene3D" id="3.30.960.10">
    <property type="entry name" value="eRF1 domain 1"/>
    <property type="match status" value="1"/>
</dbReference>
<comment type="subunit">
    <text evidence="4 9">Heterodimer of two subunits, one of which binds GTP.</text>
</comment>
<dbReference type="InterPro" id="IPR029064">
    <property type="entry name" value="Ribosomal_eL30-like_sf"/>
</dbReference>
<proteinExistence type="inferred from homology"/>